<evidence type="ECO:0000313" key="11">
    <source>
        <dbReference type="EMBL" id="KAH7142783.1"/>
    </source>
</evidence>
<dbReference type="OrthoDB" id="1470350at2759"/>
<comment type="cofactor">
    <cofactor evidence="1 8">
        <name>heme</name>
        <dbReference type="ChEBI" id="CHEBI:30413"/>
    </cofactor>
</comment>
<evidence type="ECO:0000256" key="7">
    <source>
        <dbReference type="ARBA" id="ARBA00023033"/>
    </source>
</evidence>
<evidence type="ECO:0000256" key="2">
    <source>
        <dbReference type="ARBA" id="ARBA00010617"/>
    </source>
</evidence>
<dbReference type="PANTHER" id="PTHR24305">
    <property type="entry name" value="CYTOCHROME P450"/>
    <property type="match status" value="1"/>
</dbReference>
<dbReference type="InterPro" id="IPR017972">
    <property type="entry name" value="Cyt_P450_CS"/>
</dbReference>
<evidence type="ECO:0000256" key="3">
    <source>
        <dbReference type="ARBA" id="ARBA00022617"/>
    </source>
</evidence>
<evidence type="ECO:0000256" key="9">
    <source>
        <dbReference type="RuleBase" id="RU000461"/>
    </source>
</evidence>
<dbReference type="PANTHER" id="PTHR24305:SF29">
    <property type="entry name" value="BENZOATE-PARA-HYDROXYLASE"/>
    <property type="match status" value="1"/>
</dbReference>
<dbReference type="InterPro" id="IPR002401">
    <property type="entry name" value="Cyt_P450_E_grp-I"/>
</dbReference>
<dbReference type="InterPro" id="IPR036396">
    <property type="entry name" value="Cyt_P450_sf"/>
</dbReference>
<comment type="similarity">
    <text evidence="2 9">Belongs to the cytochrome P450 family.</text>
</comment>
<dbReference type="GO" id="GO:0005506">
    <property type="term" value="F:iron ion binding"/>
    <property type="evidence" value="ECO:0007669"/>
    <property type="project" value="InterPro"/>
</dbReference>
<dbReference type="Pfam" id="PF00067">
    <property type="entry name" value="p450"/>
    <property type="match status" value="1"/>
</dbReference>
<keyword evidence="5 9" id="KW-0560">Oxidoreductase</keyword>
<dbReference type="SUPFAM" id="SSF48264">
    <property type="entry name" value="Cytochrome P450"/>
    <property type="match status" value="1"/>
</dbReference>
<keyword evidence="7 9" id="KW-0503">Monooxygenase</keyword>
<evidence type="ECO:0000256" key="8">
    <source>
        <dbReference type="PIRSR" id="PIRSR602401-1"/>
    </source>
</evidence>
<dbReference type="GO" id="GO:0020037">
    <property type="term" value="F:heme binding"/>
    <property type="evidence" value="ECO:0007669"/>
    <property type="project" value="InterPro"/>
</dbReference>
<evidence type="ECO:0000313" key="12">
    <source>
        <dbReference type="Proteomes" id="UP000717696"/>
    </source>
</evidence>
<dbReference type="InterPro" id="IPR001128">
    <property type="entry name" value="Cyt_P450"/>
</dbReference>
<keyword evidence="12" id="KW-1185">Reference proteome</keyword>
<dbReference type="EMBL" id="JAGMUU010000011">
    <property type="protein sequence ID" value="KAH7142783.1"/>
    <property type="molecule type" value="Genomic_DNA"/>
</dbReference>
<evidence type="ECO:0000256" key="6">
    <source>
        <dbReference type="ARBA" id="ARBA00023004"/>
    </source>
</evidence>
<feature type="binding site" description="axial binding residue" evidence="8">
    <location>
        <position position="433"/>
    </location>
    <ligand>
        <name>heme</name>
        <dbReference type="ChEBI" id="CHEBI:30413"/>
    </ligand>
    <ligandPart>
        <name>Fe</name>
        <dbReference type="ChEBI" id="CHEBI:18248"/>
    </ligandPart>
</feature>
<dbReference type="AlphaFoldDB" id="A0A9P9J637"/>
<keyword evidence="10" id="KW-0812">Transmembrane</keyword>
<dbReference type="GO" id="GO:0004497">
    <property type="term" value="F:monooxygenase activity"/>
    <property type="evidence" value="ECO:0007669"/>
    <property type="project" value="UniProtKB-KW"/>
</dbReference>
<keyword evidence="6 8" id="KW-0408">Iron</keyword>
<evidence type="ECO:0000256" key="10">
    <source>
        <dbReference type="SAM" id="Phobius"/>
    </source>
</evidence>
<evidence type="ECO:0000256" key="5">
    <source>
        <dbReference type="ARBA" id="ARBA00023002"/>
    </source>
</evidence>
<name>A0A9P9J637_9HYPO</name>
<organism evidence="11 12">
    <name type="scientific">Dactylonectria estremocensis</name>
    <dbReference type="NCBI Taxonomy" id="1079267"/>
    <lineage>
        <taxon>Eukaryota</taxon>
        <taxon>Fungi</taxon>
        <taxon>Dikarya</taxon>
        <taxon>Ascomycota</taxon>
        <taxon>Pezizomycotina</taxon>
        <taxon>Sordariomycetes</taxon>
        <taxon>Hypocreomycetidae</taxon>
        <taxon>Hypocreales</taxon>
        <taxon>Nectriaceae</taxon>
        <taxon>Dactylonectria</taxon>
    </lineage>
</organism>
<keyword evidence="10" id="KW-1133">Transmembrane helix</keyword>
<feature type="transmembrane region" description="Helical" evidence="10">
    <location>
        <begin position="12"/>
        <end position="39"/>
    </location>
</feature>
<dbReference type="Gene3D" id="1.10.630.10">
    <property type="entry name" value="Cytochrome P450"/>
    <property type="match status" value="1"/>
</dbReference>
<sequence>MPNFWHGGFSQLTLASLLSALASLLILYHLGAIVYNLFLHPLSKYPGPRLWAVSRLPYSIAWLSGSGHKRIYELHQEYGDIVRIAPNELVFGAPSAWDDMMGHRKRGQDENGKDPDFWPRNDNLTLVGSDRERHGRLRKILSHGFSAQAMMDQQPIFHQYVSLLIEKLKVATAKGEAQDMVAWYNWATFDMIGDLMFGESFGCLENSHYHPWVKLIFKHIKGILFSTVLIRFPIINYISRFLIPKDVKRDMETHAEFVEAQVAKRLAFNDARPDFMESMIKAREQSQISHLEILANAHNLIVGGSETTATVLSGTTYLLAINQPVLAKLEAELRTCFSKEDEIDLLSVQKLQYMMAVFDEGLRIYPPVPSAIPRKTSSNGSTIISIWQWPMFHNPKYFKDPESFVPERWLGDPRFDSDQKNALRPFSVGPRNCIGKNLAYAEMRLILARLIWNFHLELDPRSERWLERNVLSFLWEKPELYVRLVPRAIN</sequence>
<keyword evidence="10" id="KW-0472">Membrane</keyword>
<dbReference type="InterPro" id="IPR050121">
    <property type="entry name" value="Cytochrome_P450_monoxygenase"/>
</dbReference>
<dbReference type="GO" id="GO:0016705">
    <property type="term" value="F:oxidoreductase activity, acting on paired donors, with incorporation or reduction of molecular oxygen"/>
    <property type="evidence" value="ECO:0007669"/>
    <property type="project" value="InterPro"/>
</dbReference>
<comment type="caution">
    <text evidence="11">The sequence shown here is derived from an EMBL/GenBank/DDBJ whole genome shotgun (WGS) entry which is preliminary data.</text>
</comment>
<dbReference type="PRINTS" id="PR00385">
    <property type="entry name" value="P450"/>
</dbReference>
<dbReference type="PROSITE" id="PS00086">
    <property type="entry name" value="CYTOCHROME_P450"/>
    <property type="match status" value="1"/>
</dbReference>
<evidence type="ECO:0000256" key="1">
    <source>
        <dbReference type="ARBA" id="ARBA00001971"/>
    </source>
</evidence>
<protein>
    <submittedName>
        <fullName evidence="11">Cytochrome P450</fullName>
    </submittedName>
</protein>
<accession>A0A9P9J637</accession>
<gene>
    <name evidence="11" type="ORF">B0J13DRAFT_585490</name>
</gene>
<evidence type="ECO:0000256" key="4">
    <source>
        <dbReference type="ARBA" id="ARBA00022723"/>
    </source>
</evidence>
<dbReference type="Proteomes" id="UP000717696">
    <property type="component" value="Unassembled WGS sequence"/>
</dbReference>
<reference evidence="11" key="1">
    <citation type="journal article" date="2021" name="Nat. Commun.">
        <title>Genetic determinants of endophytism in the Arabidopsis root mycobiome.</title>
        <authorList>
            <person name="Mesny F."/>
            <person name="Miyauchi S."/>
            <person name="Thiergart T."/>
            <person name="Pickel B."/>
            <person name="Atanasova L."/>
            <person name="Karlsson M."/>
            <person name="Huettel B."/>
            <person name="Barry K.W."/>
            <person name="Haridas S."/>
            <person name="Chen C."/>
            <person name="Bauer D."/>
            <person name="Andreopoulos W."/>
            <person name="Pangilinan J."/>
            <person name="LaButti K."/>
            <person name="Riley R."/>
            <person name="Lipzen A."/>
            <person name="Clum A."/>
            <person name="Drula E."/>
            <person name="Henrissat B."/>
            <person name="Kohler A."/>
            <person name="Grigoriev I.V."/>
            <person name="Martin F.M."/>
            <person name="Hacquard S."/>
        </authorList>
    </citation>
    <scope>NUCLEOTIDE SEQUENCE</scope>
    <source>
        <strain evidence="11">MPI-CAGE-AT-0021</strain>
    </source>
</reference>
<keyword evidence="4 8" id="KW-0479">Metal-binding</keyword>
<dbReference type="PRINTS" id="PR00463">
    <property type="entry name" value="EP450I"/>
</dbReference>
<proteinExistence type="inferred from homology"/>
<keyword evidence="3 8" id="KW-0349">Heme</keyword>
<dbReference type="CDD" id="cd11058">
    <property type="entry name" value="CYP60B-like"/>
    <property type="match status" value="1"/>
</dbReference>